<dbReference type="CDD" id="cd09895">
    <property type="entry name" value="NGN_SP_UpxY"/>
    <property type="match status" value="1"/>
</dbReference>
<keyword evidence="1" id="KW-0804">Transcription</keyword>
<sequence>MTSLNNYKKENDKMQWFAMAAFRREKQAKEELEECGIECFLPMRYQLVNRNGKKYRKLLPAIPTLVFVYSTKERLLLFKKTHPKLQFMTTIYEGKRKIITIPKRQMETFIKVASKFEEDLIYFKLDELNLKAGTKVRVHGTAFDGLEGTLIKIKGKRRKRVVVKIDDLVVVAASEIDPAYISVIEDEDEED</sequence>
<evidence type="ECO:0000313" key="3">
    <source>
        <dbReference type="EMBL" id="MFC4665292.1"/>
    </source>
</evidence>
<feature type="domain" description="NusG-like N-terminal" evidence="2">
    <location>
        <begin position="14"/>
        <end position="109"/>
    </location>
</feature>
<evidence type="ECO:0000313" key="4">
    <source>
        <dbReference type="Proteomes" id="UP001596020"/>
    </source>
</evidence>
<proteinExistence type="predicted"/>
<dbReference type="NCBIfam" id="NF033644">
    <property type="entry name" value="antiterm_UpxY"/>
    <property type="match status" value="1"/>
</dbReference>
<dbReference type="InterPro" id="IPR006645">
    <property type="entry name" value="NGN-like_dom"/>
</dbReference>
<name>A0ABV9K568_9PORP</name>
<organism evidence="3 4">
    <name type="scientific">Falsiporphyromonas endometrii</name>
    <dbReference type="NCBI Taxonomy" id="1387297"/>
    <lineage>
        <taxon>Bacteria</taxon>
        <taxon>Pseudomonadati</taxon>
        <taxon>Bacteroidota</taxon>
        <taxon>Bacteroidia</taxon>
        <taxon>Bacteroidales</taxon>
        <taxon>Porphyromonadaceae</taxon>
        <taxon>Falsiporphyromonas</taxon>
    </lineage>
</organism>
<dbReference type="Pfam" id="PF02357">
    <property type="entry name" value="NusG"/>
    <property type="match status" value="1"/>
</dbReference>
<dbReference type="Proteomes" id="UP001596020">
    <property type="component" value="Unassembled WGS sequence"/>
</dbReference>
<dbReference type="EMBL" id="JBHSGO010000030">
    <property type="protein sequence ID" value="MFC4665292.1"/>
    <property type="molecule type" value="Genomic_DNA"/>
</dbReference>
<dbReference type="InterPro" id="IPR036735">
    <property type="entry name" value="NGN_dom_sf"/>
</dbReference>
<comment type="caution">
    <text evidence="3">The sequence shown here is derived from an EMBL/GenBank/DDBJ whole genome shotgun (WGS) entry which is preliminary data.</text>
</comment>
<protein>
    <submittedName>
        <fullName evidence="3">UpxY family transcription antiterminator</fullName>
    </submittedName>
</protein>
<dbReference type="Gene3D" id="3.30.70.940">
    <property type="entry name" value="NusG, N-terminal domain"/>
    <property type="match status" value="1"/>
</dbReference>
<accession>A0ABV9K568</accession>
<gene>
    <name evidence="3" type="ORF">ACFO3G_01455</name>
</gene>
<dbReference type="SUPFAM" id="SSF82679">
    <property type="entry name" value="N-utilization substance G protein NusG, N-terminal domain"/>
    <property type="match status" value="1"/>
</dbReference>
<reference evidence="4" key="1">
    <citation type="journal article" date="2019" name="Int. J. Syst. Evol. Microbiol.">
        <title>The Global Catalogue of Microorganisms (GCM) 10K type strain sequencing project: providing services to taxonomists for standard genome sequencing and annotation.</title>
        <authorList>
            <consortium name="The Broad Institute Genomics Platform"/>
            <consortium name="The Broad Institute Genome Sequencing Center for Infectious Disease"/>
            <person name="Wu L."/>
            <person name="Ma J."/>
        </authorList>
    </citation>
    <scope>NUCLEOTIDE SEQUENCE [LARGE SCALE GENOMIC DNA]</scope>
    <source>
        <strain evidence="4">CGMCC 4.7357</strain>
    </source>
</reference>
<keyword evidence="4" id="KW-1185">Reference proteome</keyword>
<evidence type="ECO:0000256" key="1">
    <source>
        <dbReference type="ARBA" id="ARBA00023163"/>
    </source>
</evidence>
<evidence type="ECO:0000259" key="2">
    <source>
        <dbReference type="Pfam" id="PF02357"/>
    </source>
</evidence>